<dbReference type="NCBIfam" id="NF001244">
    <property type="entry name" value="PRK00216.1-5"/>
    <property type="match status" value="1"/>
</dbReference>
<keyword evidence="5" id="KW-0830">Ubiquinone</keyword>
<dbReference type="Proteomes" id="UP000035067">
    <property type="component" value="Unassembled WGS sequence"/>
</dbReference>
<dbReference type="InterPro" id="IPR023576">
    <property type="entry name" value="UbiE/COQ5_MeTrFase_CS"/>
</dbReference>
<evidence type="ECO:0000313" key="6">
    <source>
        <dbReference type="Proteomes" id="UP000035067"/>
    </source>
</evidence>
<dbReference type="InterPro" id="IPR004033">
    <property type="entry name" value="UbiE/COQ5_MeTrFase"/>
</dbReference>
<dbReference type="InterPro" id="IPR032904">
    <property type="entry name" value="MenG"/>
</dbReference>
<dbReference type="InterPro" id="IPR029063">
    <property type="entry name" value="SAM-dependent_MTases_sf"/>
</dbReference>
<gene>
    <name evidence="4" type="primary">menG</name>
    <name evidence="5" type="ORF">TE42_07270</name>
</gene>
<protein>
    <recommendedName>
        <fullName evidence="4">2-phytyl-1,4-naphtoquinone methyltransferase</fullName>
        <ecNumber evidence="4">2.1.1.329</ecNumber>
    </recommendedName>
    <alternativeName>
        <fullName evidence="4">Demethylphylloquinone methyltransferase</fullName>
    </alternativeName>
</protein>
<dbReference type="AlphaFoldDB" id="A0A0G2HL80"/>
<dbReference type="Pfam" id="PF01209">
    <property type="entry name" value="Ubie_methyltran"/>
    <property type="match status" value="1"/>
</dbReference>
<comment type="catalytic activity">
    <reaction evidence="4">
        <text>demethylphylloquinol + S-adenosyl-L-methionine = phylloquinol + S-adenosyl-L-homocysteine + H(+)</text>
        <dbReference type="Rhea" id="RHEA:40551"/>
        <dbReference type="ChEBI" id="CHEBI:15378"/>
        <dbReference type="ChEBI" id="CHEBI:28433"/>
        <dbReference type="ChEBI" id="CHEBI:57856"/>
        <dbReference type="ChEBI" id="CHEBI:59789"/>
        <dbReference type="ChEBI" id="CHEBI:87844"/>
        <dbReference type="EC" id="2.1.1.329"/>
    </reaction>
</comment>
<dbReference type="PATRIC" id="fig|1604020.3.peg.1314"/>
<evidence type="ECO:0000256" key="4">
    <source>
        <dbReference type="HAMAP-Rule" id="MF_01982"/>
    </source>
</evidence>
<evidence type="ECO:0000313" key="5">
    <source>
        <dbReference type="EMBL" id="KKZ11681.1"/>
    </source>
</evidence>
<dbReference type="UniPathway" id="UPA00995"/>
<dbReference type="HAMAP" id="MF_01982">
    <property type="entry name" value="MenG_phylloquinone_subfam"/>
    <property type="match status" value="1"/>
</dbReference>
<sequence>MPHQPFAQTDPATVFRLFDQTARTYDLLNDLLSLGLHRLWKRQAVALLQPRPGARIVDLCCGTADLALLLAERVRPHGCVIGVDGSAASLEQARQRAAERPWLHLEFIRADVLALPLPPGAADGVMMAYGLRNLASIAAGLRVIRYLLKPHGRAVVLDFNRPSRPLWAQAQRSYLQQVVVPVARMMDLEAEYTYLERSIATFATGAQQEALARQAGFAVARHHPIAGSLMGLLELGLAGGRS</sequence>
<comment type="pathway">
    <text evidence="4">Cofactor biosynthesis; phylloquinone biosynthesis.</text>
</comment>
<comment type="caution">
    <text evidence="5">The sequence shown here is derived from an EMBL/GenBank/DDBJ whole genome shotgun (WGS) entry which is preliminary data.</text>
</comment>
<dbReference type="HAMAP" id="MF_01813">
    <property type="entry name" value="MenG_UbiE_methyltr"/>
    <property type="match status" value="1"/>
</dbReference>
<dbReference type="PANTHER" id="PTHR43591:SF24">
    <property type="entry name" value="2-METHOXY-6-POLYPRENYL-1,4-BENZOQUINOL METHYLASE, MITOCHONDRIAL"/>
    <property type="match status" value="1"/>
</dbReference>
<accession>A0A0G2HL80</accession>
<dbReference type="EMBL" id="JXQG01000044">
    <property type="protein sequence ID" value="KKZ11681.1"/>
    <property type="molecule type" value="Genomic_DNA"/>
</dbReference>
<evidence type="ECO:0000256" key="3">
    <source>
        <dbReference type="ARBA" id="ARBA00022691"/>
    </source>
</evidence>
<proteinExistence type="inferred from homology"/>
<keyword evidence="3 4" id="KW-0949">S-adenosyl-L-methionine</keyword>
<dbReference type="EC" id="2.1.1.329" evidence="4"/>
<dbReference type="PROSITE" id="PS01183">
    <property type="entry name" value="UBIE_1"/>
    <property type="match status" value="1"/>
</dbReference>
<dbReference type="PROSITE" id="PS51608">
    <property type="entry name" value="SAM_MT_UBIE"/>
    <property type="match status" value="1"/>
</dbReference>
<keyword evidence="1 4" id="KW-0489">Methyltransferase</keyword>
<evidence type="ECO:0000256" key="1">
    <source>
        <dbReference type="ARBA" id="ARBA00022603"/>
    </source>
</evidence>
<comment type="similarity">
    <text evidence="4">Belongs to the class I-like SAM-binding methyltransferase superfamily. MenG/UbiE family.</text>
</comment>
<dbReference type="PANTHER" id="PTHR43591">
    <property type="entry name" value="METHYLTRANSFERASE"/>
    <property type="match status" value="1"/>
</dbReference>
<dbReference type="GO" id="GO:0042372">
    <property type="term" value="P:phylloquinone biosynthetic process"/>
    <property type="evidence" value="ECO:0007669"/>
    <property type="project" value="UniProtKB-UniRule"/>
</dbReference>
<keyword evidence="2 4" id="KW-0808">Transferase</keyword>
<dbReference type="CDD" id="cd02440">
    <property type="entry name" value="AdoMet_MTases"/>
    <property type="match status" value="1"/>
</dbReference>
<dbReference type="Gene3D" id="3.40.50.150">
    <property type="entry name" value="Vaccinia Virus protein VP39"/>
    <property type="match status" value="1"/>
</dbReference>
<reference evidence="5 6" key="1">
    <citation type="submission" date="2015-01" db="EMBL/GenBank/DDBJ databases">
        <title>Lifestyle Evolution in Cyanobacterial Symbionts of Sponges.</title>
        <authorList>
            <person name="Burgsdorf I."/>
            <person name="Slaby B.M."/>
            <person name="Handley K.M."/>
            <person name="Haber M."/>
            <person name="Blom J."/>
            <person name="Marshall C.W."/>
            <person name="Gilbert J.A."/>
            <person name="Hentschel U."/>
            <person name="Steindler L."/>
        </authorList>
    </citation>
    <scope>NUCLEOTIDE SEQUENCE [LARGE SCALE GENOMIC DNA]</scope>
    <source>
        <strain evidence="5">SP3</strain>
    </source>
</reference>
<dbReference type="GO" id="GO:0032259">
    <property type="term" value="P:methylation"/>
    <property type="evidence" value="ECO:0007669"/>
    <property type="project" value="UniProtKB-KW"/>
</dbReference>
<dbReference type="NCBIfam" id="TIGR01934">
    <property type="entry name" value="MenG_MenH_UbiE"/>
    <property type="match status" value="1"/>
</dbReference>
<dbReference type="SUPFAM" id="SSF53335">
    <property type="entry name" value="S-adenosyl-L-methionine-dependent methyltransferases"/>
    <property type="match status" value="1"/>
</dbReference>
<dbReference type="GO" id="GO:0052624">
    <property type="term" value="F:2-phytyl-1,4-naphthoquinone methyltransferase activity"/>
    <property type="evidence" value="ECO:0007669"/>
    <property type="project" value="UniProtKB-EC"/>
</dbReference>
<name>A0A0G2HL80_9SYNE</name>
<evidence type="ECO:0000256" key="2">
    <source>
        <dbReference type="ARBA" id="ARBA00022679"/>
    </source>
</evidence>
<organism evidence="5 6">
    <name type="scientific">Candidatus Synechococcus spongiarum SP3</name>
    <dbReference type="NCBI Taxonomy" id="1604020"/>
    <lineage>
        <taxon>Bacteria</taxon>
        <taxon>Bacillati</taxon>
        <taxon>Cyanobacteriota</taxon>
        <taxon>Cyanophyceae</taxon>
        <taxon>Synechococcales</taxon>
        <taxon>Synechococcaceae</taxon>
        <taxon>Synechococcus</taxon>
    </lineage>
</organism>
<comment type="function">
    <text evidence="4">Methyltransferase required for the conversion of 2-phytyl-1,4-beta-naphthoquinol to phylloquinol.</text>
</comment>